<name>A0ABU9BN17_9BURK</name>
<sequence>MPPSSRQLWLRRAALAGAAAALALVFVAYRSPELMLDVADRVWACF</sequence>
<keyword evidence="2" id="KW-1185">Reference proteome</keyword>
<dbReference type="RefSeq" id="WP_341425737.1">
    <property type="nucleotide sequence ID" value="NZ_JBBUTG010000005.1"/>
</dbReference>
<comment type="caution">
    <text evidence="1">The sequence shown here is derived from an EMBL/GenBank/DDBJ whole genome shotgun (WGS) entry which is preliminary data.</text>
</comment>
<dbReference type="Proteomes" id="UP001371218">
    <property type="component" value="Unassembled WGS sequence"/>
</dbReference>
<protein>
    <submittedName>
        <fullName evidence="1">Uncharacterized protein</fullName>
    </submittedName>
</protein>
<reference evidence="1 2" key="1">
    <citation type="submission" date="2024-04" db="EMBL/GenBank/DDBJ databases">
        <title>Novel species of the genus Ideonella isolated from streams.</title>
        <authorList>
            <person name="Lu H."/>
        </authorList>
    </citation>
    <scope>NUCLEOTIDE SEQUENCE [LARGE SCALE GENOMIC DNA]</scope>
    <source>
        <strain evidence="1 2">DXS29W</strain>
    </source>
</reference>
<accession>A0ABU9BN17</accession>
<gene>
    <name evidence="1" type="ORF">AACH06_11080</name>
</gene>
<evidence type="ECO:0000313" key="2">
    <source>
        <dbReference type="Proteomes" id="UP001371218"/>
    </source>
</evidence>
<dbReference type="EMBL" id="JBBUTG010000005">
    <property type="protein sequence ID" value="MEK8031361.1"/>
    <property type="molecule type" value="Genomic_DNA"/>
</dbReference>
<proteinExistence type="predicted"/>
<organism evidence="1 2">
    <name type="scientific">Ideonella lacteola</name>
    <dbReference type="NCBI Taxonomy" id="2984193"/>
    <lineage>
        <taxon>Bacteria</taxon>
        <taxon>Pseudomonadati</taxon>
        <taxon>Pseudomonadota</taxon>
        <taxon>Betaproteobacteria</taxon>
        <taxon>Burkholderiales</taxon>
        <taxon>Sphaerotilaceae</taxon>
        <taxon>Ideonella</taxon>
    </lineage>
</organism>
<evidence type="ECO:0000313" key="1">
    <source>
        <dbReference type="EMBL" id="MEK8031361.1"/>
    </source>
</evidence>